<sequence>MLLGAGSPWHRSLRLLPVLRWSVAAAEDSTSLFVLLDGGTGDGVEGRGGDQRPMPVKA</sequence>
<gene>
    <name evidence="1" type="ORF">AVDCRST_MAG55-1045</name>
</gene>
<proteinExistence type="predicted"/>
<protein>
    <submittedName>
        <fullName evidence="1">Uncharacterized protein</fullName>
    </submittedName>
</protein>
<organism evidence="1">
    <name type="scientific">uncultured Rubrobacteraceae bacterium</name>
    <dbReference type="NCBI Taxonomy" id="349277"/>
    <lineage>
        <taxon>Bacteria</taxon>
        <taxon>Bacillati</taxon>
        <taxon>Actinomycetota</taxon>
        <taxon>Rubrobacteria</taxon>
        <taxon>Rubrobacterales</taxon>
        <taxon>Rubrobacteraceae</taxon>
        <taxon>environmental samples</taxon>
    </lineage>
</organism>
<accession>A0A6J4P9P9</accession>
<dbReference type="AlphaFoldDB" id="A0A6J4P9P9"/>
<reference evidence="1" key="1">
    <citation type="submission" date="2020-02" db="EMBL/GenBank/DDBJ databases">
        <authorList>
            <person name="Meier V. D."/>
        </authorList>
    </citation>
    <scope>NUCLEOTIDE SEQUENCE</scope>
    <source>
        <strain evidence="1">AVDCRST_MAG55</strain>
    </source>
</reference>
<dbReference type="EMBL" id="CADCUZ010000039">
    <property type="protein sequence ID" value="CAA9406603.1"/>
    <property type="molecule type" value="Genomic_DNA"/>
</dbReference>
<name>A0A6J4P9P9_9ACTN</name>
<evidence type="ECO:0000313" key="1">
    <source>
        <dbReference type="EMBL" id="CAA9406603.1"/>
    </source>
</evidence>